<name>A0A2S8G252_9BACT</name>
<dbReference type="PANTHER" id="PTHR11014">
    <property type="entry name" value="PEPTIDASE M20 FAMILY MEMBER"/>
    <property type="match status" value="1"/>
</dbReference>
<proteinExistence type="predicted"/>
<dbReference type="GO" id="GO:0046872">
    <property type="term" value="F:metal ion binding"/>
    <property type="evidence" value="ECO:0007669"/>
    <property type="project" value="UniProtKB-KW"/>
</dbReference>
<evidence type="ECO:0000256" key="3">
    <source>
        <dbReference type="SAM" id="SignalP"/>
    </source>
</evidence>
<gene>
    <name evidence="5" type="ORF">C5Y98_10635</name>
</gene>
<dbReference type="GO" id="GO:0050118">
    <property type="term" value="F:N-acetyldiaminopimelate deacetylase activity"/>
    <property type="evidence" value="ECO:0007669"/>
    <property type="project" value="UniProtKB-ARBA"/>
</dbReference>
<dbReference type="OrthoDB" id="9776731at2"/>
<keyword evidence="3" id="KW-0732">Signal</keyword>
<feature type="binding site" evidence="2">
    <location>
        <position position="147"/>
    </location>
    <ligand>
        <name>Mn(2+)</name>
        <dbReference type="ChEBI" id="CHEBI:29035"/>
        <label>2</label>
    </ligand>
</feature>
<comment type="caution">
    <text evidence="5">The sequence shown here is derived from an EMBL/GenBank/DDBJ whole genome shotgun (WGS) entry which is preliminary data.</text>
</comment>
<protein>
    <submittedName>
        <fullName evidence="5">Amidohydrolase</fullName>
    </submittedName>
</protein>
<dbReference type="Pfam" id="PF01546">
    <property type="entry name" value="Peptidase_M20"/>
    <property type="match status" value="1"/>
</dbReference>
<dbReference type="Pfam" id="PF07687">
    <property type="entry name" value="M20_dimer"/>
    <property type="match status" value="1"/>
</dbReference>
<dbReference type="SUPFAM" id="SSF55031">
    <property type="entry name" value="Bacterial exopeptidase dimerisation domain"/>
    <property type="match status" value="1"/>
</dbReference>
<dbReference type="Gene3D" id="3.40.630.10">
    <property type="entry name" value="Zn peptidases"/>
    <property type="match status" value="1"/>
</dbReference>
<feature type="binding site" evidence="2">
    <location>
        <position position="417"/>
    </location>
    <ligand>
        <name>Mn(2+)</name>
        <dbReference type="ChEBI" id="CHEBI:29035"/>
        <label>2</label>
    </ligand>
</feature>
<accession>A0A2S8G252</accession>
<evidence type="ECO:0000313" key="6">
    <source>
        <dbReference type="Proteomes" id="UP000239388"/>
    </source>
</evidence>
<dbReference type="EMBL" id="PUIB01000011">
    <property type="protein sequence ID" value="PQO38503.1"/>
    <property type="molecule type" value="Genomic_DNA"/>
</dbReference>
<keyword evidence="1 5" id="KW-0378">Hydrolase</keyword>
<feature type="signal peptide" evidence="3">
    <location>
        <begin position="1"/>
        <end position="29"/>
    </location>
</feature>
<feature type="binding site" evidence="2">
    <location>
        <position position="145"/>
    </location>
    <ligand>
        <name>Mn(2+)</name>
        <dbReference type="ChEBI" id="CHEBI:29035"/>
        <label>2</label>
    </ligand>
</feature>
<comment type="cofactor">
    <cofactor evidence="2">
        <name>Mn(2+)</name>
        <dbReference type="ChEBI" id="CHEBI:29035"/>
    </cofactor>
    <text evidence="2">The Mn(2+) ion enhances activity.</text>
</comment>
<dbReference type="InterPro" id="IPR036264">
    <property type="entry name" value="Bact_exopeptidase_dim_dom"/>
</dbReference>
<feature type="binding site" evidence="2">
    <location>
        <position position="181"/>
    </location>
    <ligand>
        <name>Mn(2+)</name>
        <dbReference type="ChEBI" id="CHEBI:29035"/>
        <label>2</label>
    </ligand>
</feature>
<dbReference type="AlphaFoldDB" id="A0A2S8G252"/>
<dbReference type="NCBIfam" id="TIGR01891">
    <property type="entry name" value="amidohydrolases"/>
    <property type="match status" value="1"/>
</dbReference>
<organism evidence="5 6">
    <name type="scientific">Blastopirellula marina</name>
    <dbReference type="NCBI Taxonomy" id="124"/>
    <lineage>
        <taxon>Bacteria</taxon>
        <taxon>Pseudomonadati</taxon>
        <taxon>Planctomycetota</taxon>
        <taxon>Planctomycetia</taxon>
        <taxon>Pirellulales</taxon>
        <taxon>Pirellulaceae</taxon>
        <taxon>Blastopirellula</taxon>
    </lineage>
</organism>
<evidence type="ECO:0000259" key="4">
    <source>
        <dbReference type="Pfam" id="PF07687"/>
    </source>
</evidence>
<dbReference type="Proteomes" id="UP000239388">
    <property type="component" value="Unassembled WGS sequence"/>
</dbReference>
<feature type="chain" id="PRO_5015447804" evidence="3">
    <location>
        <begin position="30"/>
        <end position="451"/>
    </location>
</feature>
<dbReference type="PIRSF" id="PIRSF005962">
    <property type="entry name" value="Pept_M20D_amidohydro"/>
    <property type="match status" value="1"/>
</dbReference>
<feature type="domain" description="Peptidase M20 dimerisation" evidence="4">
    <location>
        <begin position="228"/>
        <end position="327"/>
    </location>
</feature>
<reference evidence="5 6" key="1">
    <citation type="submission" date="2018-02" db="EMBL/GenBank/DDBJ databases">
        <title>Comparative genomes isolates from brazilian mangrove.</title>
        <authorList>
            <person name="Araujo J.E."/>
            <person name="Taketani R.G."/>
            <person name="Silva M.C.P."/>
            <person name="Loureco M.V."/>
            <person name="Andreote F.D."/>
        </authorList>
    </citation>
    <scope>NUCLEOTIDE SEQUENCE [LARGE SCALE GENOMIC DNA]</scope>
    <source>
        <strain evidence="5 6">NAP PRIS-MGV</strain>
    </source>
</reference>
<feature type="binding site" evidence="2">
    <location>
        <position position="208"/>
    </location>
    <ligand>
        <name>Mn(2+)</name>
        <dbReference type="ChEBI" id="CHEBI:29035"/>
        <label>2</label>
    </ligand>
</feature>
<keyword evidence="2" id="KW-0479">Metal-binding</keyword>
<sequence>MNRLSSPRVKKFGLALALFLLGFPTFAQGESPAEKAKPIQKWVADSSDSLIEVYRWFHTHPELSFQEKETANRLAKILETAGYEVTQGIGGHGLVAILKNGDGPTVMFRTDLDALPVTEATELIYASQKQVTLEDGTPSGVMHACGHDIHMTNVVGVARFMASHKDLWHGTLMIVGQPAEEKGEGAKAMLDDKLFERFPKPDYALALHVDPFMSTGTVGYRGGYAMANVDSVDIVVKGKGGHGAYPHVTIDPIVQAAQLIVDLQTIVSREVAPSDPAVITVGAIHGGTKHNVIGNTCHLQLTVRSYGDEVRKQLLDAIRRKANATAESFRAEKPEITVKEGTPSLFNDRQLTQAVVETLNGVLGDEKVVPVDPSMGGEDFSRYGLAGVPIFMFRLGSVDAKRLARFEQLGQKPPSLHSPLYYPDAEDCLATGVTASTAALLSLFETKTDNR</sequence>
<dbReference type="InterPro" id="IPR011650">
    <property type="entry name" value="Peptidase_M20_dimer"/>
</dbReference>
<dbReference type="InterPro" id="IPR002933">
    <property type="entry name" value="Peptidase_M20"/>
</dbReference>
<dbReference type="RefSeq" id="WP_105353946.1">
    <property type="nucleotide sequence ID" value="NZ_PUIB01000011.1"/>
</dbReference>
<dbReference type="FunFam" id="3.30.70.360:FF:000001">
    <property type="entry name" value="N-acetyldiaminopimelate deacetylase"/>
    <property type="match status" value="1"/>
</dbReference>
<evidence type="ECO:0000256" key="1">
    <source>
        <dbReference type="ARBA" id="ARBA00022801"/>
    </source>
</evidence>
<dbReference type="Gene3D" id="3.30.70.360">
    <property type="match status" value="1"/>
</dbReference>
<evidence type="ECO:0000256" key="2">
    <source>
        <dbReference type="PIRSR" id="PIRSR005962-1"/>
    </source>
</evidence>
<keyword evidence="2" id="KW-0464">Manganese</keyword>
<dbReference type="InterPro" id="IPR017439">
    <property type="entry name" value="Amidohydrolase"/>
</dbReference>
<dbReference type="GO" id="GO:0019877">
    <property type="term" value="P:diaminopimelate biosynthetic process"/>
    <property type="evidence" value="ECO:0007669"/>
    <property type="project" value="UniProtKB-ARBA"/>
</dbReference>
<dbReference type="SUPFAM" id="SSF53187">
    <property type="entry name" value="Zn-dependent exopeptidases"/>
    <property type="match status" value="1"/>
</dbReference>
<dbReference type="PANTHER" id="PTHR11014:SF63">
    <property type="entry name" value="METALLOPEPTIDASE, PUTATIVE (AFU_ORTHOLOGUE AFUA_6G09600)-RELATED"/>
    <property type="match status" value="1"/>
</dbReference>
<evidence type="ECO:0000313" key="5">
    <source>
        <dbReference type="EMBL" id="PQO38503.1"/>
    </source>
</evidence>